<keyword evidence="2" id="KW-1133">Transmembrane helix</keyword>
<dbReference type="Gene3D" id="3.30.1150.10">
    <property type="match status" value="1"/>
</dbReference>
<evidence type="ECO:0000256" key="1">
    <source>
        <dbReference type="SAM" id="MobiDB-lite"/>
    </source>
</evidence>
<feature type="domain" description="TonB C-terminal" evidence="3">
    <location>
        <begin position="211"/>
        <end position="269"/>
    </location>
</feature>
<evidence type="ECO:0000256" key="2">
    <source>
        <dbReference type="SAM" id="Phobius"/>
    </source>
</evidence>
<dbReference type="SUPFAM" id="SSF74653">
    <property type="entry name" value="TolA/TonB C-terminal domain"/>
    <property type="match status" value="1"/>
</dbReference>
<feature type="compositionally biased region" description="Low complexity" evidence="1">
    <location>
        <begin position="132"/>
        <end position="147"/>
    </location>
</feature>
<name>A0ABR7IXT1_9FLAO</name>
<keyword evidence="2" id="KW-0472">Membrane</keyword>
<organism evidence="4 5">
    <name type="scientific">Flavobacterium bernardetii</name>
    <dbReference type="NCBI Taxonomy" id="2813823"/>
    <lineage>
        <taxon>Bacteria</taxon>
        <taxon>Pseudomonadati</taxon>
        <taxon>Bacteroidota</taxon>
        <taxon>Flavobacteriia</taxon>
        <taxon>Flavobacteriales</taxon>
        <taxon>Flavobacteriaceae</taxon>
        <taxon>Flavobacterium</taxon>
    </lineage>
</organism>
<feature type="compositionally biased region" description="Basic and acidic residues" evidence="1">
    <location>
        <begin position="119"/>
        <end position="128"/>
    </location>
</feature>
<comment type="caution">
    <text evidence="4">The sequence shown here is derived from an EMBL/GenBank/DDBJ whole genome shotgun (WGS) entry which is preliminary data.</text>
</comment>
<sequence length="278" mass="30458">MSNFNVQNDKWLEIAFEDRNKAYGAYQLRKESDATTIKAMLITFGALAFGIGLFSFTSPELKPSITPKPFELPPVVRIIELTPITPESKPIIKKGTTDPKLNLTPDEVPPVVVDRTEVEPIVEPEKPDTSTPYNPNGTENGNPGPVGDPAGIETPLPANPTGTGTIKPDNSPYKGVLGVEASFPGGINKFRTFIAENYKIPSTFNKDVLSIELVFIIEKDGSMTDIRMIGKGDKALEKEAIRVLKAMNKKWTPGKVNGEIVRSEKRLPIQISLVDLED</sequence>
<reference evidence="4 5" key="1">
    <citation type="submission" date="2020-08" db="EMBL/GenBank/DDBJ databases">
        <title>Description of novel Flavobacterium F-408 isolate.</title>
        <authorList>
            <person name="Saticioglu I.B."/>
            <person name="Duman M."/>
            <person name="Altun S."/>
        </authorList>
    </citation>
    <scope>NUCLEOTIDE SEQUENCE [LARGE SCALE GENOMIC DNA]</scope>
    <source>
        <strain evidence="4 5">F-408</strain>
    </source>
</reference>
<keyword evidence="5" id="KW-1185">Reference proteome</keyword>
<feature type="transmembrane region" description="Helical" evidence="2">
    <location>
        <begin position="39"/>
        <end position="57"/>
    </location>
</feature>
<evidence type="ECO:0000313" key="4">
    <source>
        <dbReference type="EMBL" id="MBC5834606.1"/>
    </source>
</evidence>
<dbReference type="RefSeq" id="WP_166127311.1">
    <property type="nucleotide sequence ID" value="NZ_JAANOQ010000004.1"/>
</dbReference>
<dbReference type="Proteomes" id="UP000605990">
    <property type="component" value="Unassembled WGS sequence"/>
</dbReference>
<evidence type="ECO:0000259" key="3">
    <source>
        <dbReference type="Pfam" id="PF03544"/>
    </source>
</evidence>
<gene>
    <name evidence="4" type="ORF">H8R27_06890</name>
</gene>
<feature type="region of interest" description="Disordered" evidence="1">
    <location>
        <begin position="119"/>
        <end position="169"/>
    </location>
</feature>
<keyword evidence="2" id="KW-0812">Transmembrane</keyword>
<evidence type="ECO:0000313" key="5">
    <source>
        <dbReference type="Proteomes" id="UP000605990"/>
    </source>
</evidence>
<proteinExistence type="predicted"/>
<dbReference type="EMBL" id="JACRUN010000003">
    <property type="protein sequence ID" value="MBC5834606.1"/>
    <property type="molecule type" value="Genomic_DNA"/>
</dbReference>
<protein>
    <recommendedName>
        <fullName evidence="3">TonB C-terminal domain-containing protein</fullName>
    </recommendedName>
</protein>
<dbReference type="InterPro" id="IPR037682">
    <property type="entry name" value="TonB_C"/>
</dbReference>
<accession>A0ABR7IXT1</accession>
<dbReference type="Pfam" id="PF03544">
    <property type="entry name" value="TonB_C"/>
    <property type="match status" value="1"/>
</dbReference>